<reference evidence="1" key="1">
    <citation type="submission" date="2007-10" db="EMBL/GenBank/DDBJ databases">
        <authorList>
            <person name="Fulton L."/>
            <person name="Clifton S."/>
            <person name="Fulton B."/>
            <person name="Xu J."/>
            <person name="Minx P."/>
            <person name="Pepin K.H."/>
            <person name="Johnson M."/>
            <person name="Thiruvilangam P."/>
            <person name="Bhonagiri V."/>
            <person name="Nash W.E."/>
            <person name="Mardis E.R."/>
            <person name="Wilson R.K."/>
        </authorList>
    </citation>
    <scope>NUCLEOTIDE SEQUENCE [LARGE SCALE GENOMIC DNA]</scope>
    <source>
        <strain evidence="1">DSM 17216</strain>
    </source>
</reference>
<name>B0MUJ3_9BACT</name>
<dbReference type="HOGENOM" id="CLU_1552050_0_0_10"/>
<keyword evidence="2" id="KW-1185">Reference proteome</keyword>
<comment type="caution">
    <text evidence="1">The sequence shown here is derived from an EMBL/GenBank/DDBJ whole genome shotgun (WGS) entry which is preliminary data.</text>
</comment>
<sequence>MGQIIGLKAVHAGNPLPKGVKDAEAADLMKAFTKISQPYNGGVSTNFAIPSSNDFYREGEADPFYSAIDETTGTKEVTWNVVDFDDDTMEFYFGTTEPAKGEIYEGVKAFVFDSKSGGSIAFARLKYVATLGGGINKTDPLQIQVSAKVLAPEQGGYSWWPITTPEYTKSVL</sequence>
<dbReference type="EMBL" id="ABFK02000017">
    <property type="protein sequence ID" value="EDS03648.1"/>
    <property type="molecule type" value="Genomic_DNA"/>
</dbReference>
<dbReference type="AlphaFoldDB" id="B0MUJ3"/>
<dbReference type="RefSeq" id="WP_004329531.1">
    <property type="nucleotide sequence ID" value="NZ_DS499580.1"/>
</dbReference>
<dbReference type="OrthoDB" id="1007124at2"/>
<organism evidence="1 2">
    <name type="scientific">Alistipes putredinis DSM 17216</name>
    <dbReference type="NCBI Taxonomy" id="445970"/>
    <lineage>
        <taxon>Bacteria</taxon>
        <taxon>Pseudomonadati</taxon>
        <taxon>Bacteroidota</taxon>
        <taxon>Bacteroidia</taxon>
        <taxon>Bacteroidales</taxon>
        <taxon>Rikenellaceae</taxon>
        <taxon>Alistipes</taxon>
    </lineage>
</organism>
<gene>
    <name evidence="1" type="ORF">ALIPUT_00699</name>
</gene>
<protein>
    <submittedName>
        <fullName evidence="1">Uncharacterized protein</fullName>
    </submittedName>
</protein>
<accession>B0MUJ3</accession>
<dbReference type="GeneID" id="73803707"/>
<reference evidence="1" key="2">
    <citation type="submission" date="2013-09" db="EMBL/GenBank/DDBJ databases">
        <title>Draft genome sequence of Alistipes putredinis (DSM 17216).</title>
        <authorList>
            <person name="Sudarsanam P."/>
            <person name="Ley R."/>
            <person name="Guruge J."/>
            <person name="Turnbaugh P.J."/>
            <person name="Mahowald M."/>
            <person name="Liep D."/>
            <person name="Gordon J."/>
        </authorList>
    </citation>
    <scope>NUCLEOTIDE SEQUENCE</scope>
    <source>
        <strain evidence="1">DSM 17216</strain>
    </source>
</reference>
<evidence type="ECO:0000313" key="2">
    <source>
        <dbReference type="Proteomes" id="UP000005819"/>
    </source>
</evidence>
<proteinExistence type="predicted"/>
<evidence type="ECO:0000313" key="1">
    <source>
        <dbReference type="EMBL" id="EDS03648.1"/>
    </source>
</evidence>
<dbReference type="Proteomes" id="UP000005819">
    <property type="component" value="Unassembled WGS sequence"/>
</dbReference>